<dbReference type="Gene3D" id="3.40.970.30">
    <property type="entry name" value="yp_829618.1 like domains"/>
    <property type="match status" value="1"/>
</dbReference>
<protein>
    <submittedName>
        <fullName evidence="2">STAS/SEC14 domain-containing protein</fullName>
    </submittedName>
</protein>
<gene>
    <name evidence="2" type="ORF">KG104_05360</name>
</gene>
<sequence>MAPDGHIVLVLPPGEVVTGTMAAAANDEVGRLAGIRKMPMLLVLTGVEAVTRSARTVFSSAQSLAAVAVLGMTPVDRVIANFLLGGTVQPCPTRYFSSEQEALGWLKRKSVA</sequence>
<reference evidence="2" key="1">
    <citation type="submission" date="2021-06" db="EMBL/GenBank/DDBJ databases">
        <title>Novel species in genus Arthrobacter.</title>
        <authorList>
            <person name="Zhang G."/>
        </authorList>
    </citation>
    <scope>NUCLEOTIDE SEQUENCE</scope>
    <source>
        <strain evidence="2">Zg-ZUI122</strain>
    </source>
</reference>
<dbReference type="EMBL" id="CP076456">
    <property type="protein sequence ID" value="QWQ37194.1"/>
    <property type="molecule type" value="Genomic_DNA"/>
</dbReference>
<dbReference type="KEGG" id="asun:KG104_05360"/>
<dbReference type="Pfam" id="PF25056">
    <property type="entry name" value="DUF7793"/>
    <property type="match status" value="1"/>
</dbReference>
<dbReference type="InterPro" id="IPR056695">
    <property type="entry name" value="DUF7793"/>
</dbReference>
<dbReference type="AlphaFoldDB" id="A0A975XLQ1"/>
<evidence type="ECO:0000313" key="3">
    <source>
        <dbReference type="Proteomes" id="UP000680588"/>
    </source>
</evidence>
<evidence type="ECO:0000313" key="2">
    <source>
        <dbReference type="EMBL" id="QWQ37194.1"/>
    </source>
</evidence>
<organism evidence="2 3">
    <name type="scientific">Arthrobacter sunyaminii</name>
    <dbReference type="NCBI Taxonomy" id="2816859"/>
    <lineage>
        <taxon>Bacteria</taxon>
        <taxon>Bacillati</taxon>
        <taxon>Actinomycetota</taxon>
        <taxon>Actinomycetes</taxon>
        <taxon>Micrococcales</taxon>
        <taxon>Micrococcaceae</taxon>
        <taxon>Arthrobacter</taxon>
    </lineage>
</organism>
<name>A0A975XLQ1_9MICC</name>
<dbReference type="Gene3D" id="3.40.1680.10">
    <property type="entry name" value="yp_829618.1 domain like"/>
    <property type="match status" value="1"/>
</dbReference>
<proteinExistence type="predicted"/>
<dbReference type="RefSeq" id="WP_207347499.1">
    <property type="nucleotide sequence ID" value="NZ_CP076456.1"/>
</dbReference>
<feature type="domain" description="DUF7793" evidence="1">
    <location>
        <begin position="10"/>
        <end position="108"/>
    </location>
</feature>
<keyword evidence="3" id="KW-1185">Reference proteome</keyword>
<evidence type="ECO:0000259" key="1">
    <source>
        <dbReference type="Pfam" id="PF25056"/>
    </source>
</evidence>
<dbReference type="Proteomes" id="UP000680588">
    <property type="component" value="Chromosome"/>
</dbReference>
<accession>A0A975XLQ1</accession>